<proteinExistence type="predicted"/>
<dbReference type="PANTHER" id="PTHR45138:SF9">
    <property type="entry name" value="DIGUANYLATE CYCLASE DGCM-RELATED"/>
    <property type="match status" value="1"/>
</dbReference>
<evidence type="ECO:0000313" key="2">
    <source>
        <dbReference type="EMBL" id="MPM86814.1"/>
    </source>
</evidence>
<dbReference type="SMART" id="SM00267">
    <property type="entry name" value="GGDEF"/>
    <property type="match status" value="1"/>
</dbReference>
<gene>
    <name evidence="2" type="ORF">SDC9_133906</name>
</gene>
<name>A0A645DBT3_9ZZZZ</name>
<organism evidence="2">
    <name type="scientific">bioreactor metagenome</name>
    <dbReference type="NCBI Taxonomy" id="1076179"/>
    <lineage>
        <taxon>unclassified sequences</taxon>
        <taxon>metagenomes</taxon>
        <taxon>ecological metagenomes</taxon>
    </lineage>
</organism>
<dbReference type="InterPro" id="IPR050469">
    <property type="entry name" value="Diguanylate_Cyclase"/>
</dbReference>
<dbReference type="PANTHER" id="PTHR45138">
    <property type="entry name" value="REGULATORY COMPONENTS OF SENSORY TRANSDUCTION SYSTEM"/>
    <property type="match status" value="1"/>
</dbReference>
<dbReference type="InterPro" id="IPR043128">
    <property type="entry name" value="Rev_trsase/Diguanyl_cyclase"/>
</dbReference>
<dbReference type="SUPFAM" id="SSF55073">
    <property type="entry name" value="Nucleotide cyclase"/>
    <property type="match status" value="1"/>
</dbReference>
<dbReference type="InterPro" id="IPR029787">
    <property type="entry name" value="Nucleotide_cyclase"/>
</dbReference>
<dbReference type="EMBL" id="VSSQ01034765">
    <property type="protein sequence ID" value="MPM86814.1"/>
    <property type="molecule type" value="Genomic_DNA"/>
</dbReference>
<dbReference type="PROSITE" id="PS50887">
    <property type="entry name" value="GGDEF"/>
    <property type="match status" value="1"/>
</dbReference>
<dbReference type="NCBIfam" id="TIGR00254">
    <property type="entry name" value="GGDEF"/>
    <property type="match status" value="1"/>
</dbReference>
<feature type="domain" description="GGDEF" evidence="1">
    <location>
        <begin position="160"/>
        <end position="292"/>
    </location>
</feature>
<evidence type="ECO:0000259" key="1">
    <source>
        <dbReference type="PROSITE" id="PS50887"/>
    </source>
</evidence>
<dbReference type="FunFam" id="3.30.70.270:FF:000001">
    <property type="entry name" value="Diguanylate cyclase domain protein"/>
    <property type="match status" value="1"/>
</dbReference>
<dbReference type="InterPro" id="IPR000160">
    <property type="entry name" value="GGDEF_dom"/>
</dbReference>
<dbReference type="AlphaFoldDB" id="A0A645DBT3"/>
<sequence length="292" mass="32682">MLKLDHLEEAVAKAAFLKEFCFGVRIIRLEDGVELYSSISLSGEDFSQHRVNPEAGKTSRFSGSQSGRSCLFGKNHETYEVTSVPVLIGDQRCSLEMIQPHRRVISAISGEPGDMLDTERYLSGKIGNLILRDSLTGLFNRHYIDEYLPAALGAVYDQGQPLSVIFADIDQFKQVNDNHGHLTGDLVLQHVAQLLQKKIRRTDSWVARFGGDEFVICLPGVDHAMAQRIANRLRLAIMSECFQLEDEAIRVTCSFGVQSVEKNDLQLSALMLLHRADEKLYQAKQAGRNTVM</sequence>
<protein>
    <recommendedName>
        <fullName evidence="1">GGDEF domain-containing protein</fullName>
    </recommendedName>
</protein>
<dbReference type="GO" id="GO:0052621">
    <property type="term" value="F:diguanylate cyclase activity"/>
    <property type="evidence" value="ECO:0007669"/>
    <property type="project" value="TreeGrafter"/>
</dbReference>
<accession>A0A645DBT3</accession>
<dbReference type="Gene3D" id="3.30.70.270">
    <property type="match status" value="1"/>
</dbReference>
<reference evidence="2" key="1">
    <citation type="submission" date="2019-08" db="EMBL/GenBank/DDBJ databases">
        <authorList>
            <person name="Kucharzyk K."/>
            <person name="Murdoch R.W."/>
            <person name="Higgins S."/>
            <person name="Loffler F."/>
        </authorList>
    </citation>
    <scope>NUCLEOTIDE SEQUENCE</scope>
</reference>
<dbReference type="Pfam" id="PF00990">
    <property type="entry name" value="GGDEF"/>
    <property type="match status" value="1"/>
</dbReference>
<dbReference type="CDD" id="cd01949">
    <property type="entry name" value="GGDEF"/>
    <property type="match status" value="1"/>
</dbReference>
<comment type="caution">
    <text evidence="2">The sequence shown here is derived from an EMBL/GenBank/DDBJ whole genome shotgun (WGS) entry which is preliminary data.</text>
</comment>